<dbReference type="GO" id="GO:0016020">
    <property type="term" value="C:membrane"/>
    <property type="evidence" value="ECO:0007669"/>
    <property type="project" value="InterPro"/>
</dbReference>
<accession>A0A292YLJ4</accession>
<dbReference type="InterPro" id="IPR004089">
    <property type="entry name" value="MCPsignal_dom"/>
</dbReference>
<dbReference type="SUPFAM" id="SSF58104">
    <property type="entry name" value="Methyl-accepting chemotaxis protein (MCP) signaling domain"/>
    <property type="match status" value="1"/>
</dbReference>
<dbReference type="OrthoDB" id="9765776at2"/>
<name>A0A292YLJ4_9BACL</name>
<protein>
    <recommendedName>
        <fullName evidence="3">Methyl-accepting transducer domain-containing protein</fullName>
    </recommendedName>
</protein>
<proteinExistence type="predicted"/>
<keyword evidence="5" id="KW-1185">Reference proteome</keyword>
<dbReference type="RefSeq" id="WP_096180946.1">
    <property type="nucleotide sequence ID" value="NZ_BDUF01000018.1"/>
</dbReference>
<evidence type="ECO:0000259" key="3">
    <source>
        <dbReference type="PROSITE" id="PS50111"/>
    </source>
</evidence>
<gene>
    <name evidence="4" type="ORF">EFBL_0872</name>
</gene>
<dbReference type="EMBL" id="BDUF01000018">
    <property type="protein sequence ID" value="GAX89254.1"/>
    <property type="molecule type" value="Genomic_DNA"/>
</dbReference>
<dbReference type="AlphaFoldDB" id="A0A292YLJ4"/>
<evidence type="ECO:0000256" key="2">
    <source>
        <dbReference type="PROSITE-ProRule" id="PRU00284"/>
    </source>
</evidence>
<dbReference type="Pfam" id="PF00015">
    <property type="entry name" value="MCPsignal"/>
    <property type="match status" value="1"/>
</dbReference>
<reference evidence="5" key="1">
    <citation type="submission" date="2017-07" db="EMBL/GenBank/DDBJ databases">
        <title>Draft genome sequence of Effusibacillus lacus strain skLN1.</title>
        <authorList>
            <person name="Watanabe M."/>
            <person name="Kojima H."/>
            <person name="Fukui M."/>
        </authorList>
    </citation>
    <scope>NUCLEOTIDE SEQUENCE [LARGE SCALE GENOMIC DNA]</scope>
    <source>
        <strain evidence="5">skLN1</strain>
    </source>
</reference>
<organism evidence="4 5">
    <name type="scientific">Effusibacillus lacus</name>
    <dbReference type="NCBI Taxonomy" id="1348429"/>
    <lineage>
        <taxon>Bacteria</taxon>
        <taxon>Bacillati</taxon>
        <taxon>Bacillota</taxon>
        <taxon>Bacilli</taxon>
        <taxon>Bacillales</taxon>
        <taxon>Alicyclobacillaceae</taxon>
        <taxon>Effusibacillus</taxon>
    </lineage>
</organism>
<dbReference type="GO" id="GO:0007165">
    <property type="term" value="P:signal transduction"/>
    <property type="evidence" value="ECO:0007669"/>
    <property type="project" value="UniProtKB-KW"/>
</dbReference>
<dbReference type="PANTHER" id="PTHR32089">
    <property type="entry name" value="METHYL-ACCEPTING CHEMOTAXIS PROTEIN MCPB"/>
    <property type="match status" value="1"/>
</dbReference>
<dbReference type="PROSITE" id="PS50111">
    <property type="entry name" value="CHEMOTAXIS_TRANSDUC_2"/>
    <property type="match status" value="1"/>
</dbReference>
<evidence type="ECO:0000313" key="4">
    <source>
        <dbReference type="EMBL" id="GAX89254.1"/>
    </source>
</evidence>
<dbReference type="PANTHER" id="PTHR32089:SF112">
    <property type="entry name" value="LYSOZYME-LIKE PROTEIN-RELATED"/>
    <property type="match status" value="1"/>
</dbReference>
<sequence>MNHNGHSILQKFVDIAHLLNDISVEDISISIQDRERIIKYVPGRTIDLGIREGDLLKEGSVSYQVIKSGQKIMRTVGREVHGVPYIALGYPIFDGEQVIGCVTTITSIDKRENMLQMAERLSASMQQFSASIQSSAASSESLFKHNEQMLERINTVRQTVYDIDQIIKMVQEVASKTNILGLNASIEAARAGQHGKGFAVVADEIRKLAETSSNSAKNISAQLQNIQSSVQELIESNAVIYQSSEVLSNHLSDLSGLMQELTGMATTLSEMAQLGGKE</sequence>
<dbReference type="Gene3D" id="1.10.287.950">
    <property type="entry name" value="Methyl-accepting chemotaxis protein"/>
    <property type="match status" value="1"/>
</dbReference>
<evidence type="ECO:0000313" key="5">
    <source>
        <dbReference type="Proteomes" id="UP000217785"/>
    </source>
</evidence>
<evidence type="ECO:0000256" key="1">
    <source>
        <dbReference type="ARBA" id="ARBA00023224"/>
    </source>
</evidence>
<dbReference type="SMART" id="SM00283">
    <property type="entry name" value="MA"/>
    <property type="match status" value="1"/>
</dbReference>
<dbReference type="Proteomes" id="UP000217785">
    <property type="component" value="Unassembled WGS sequence"/>
</dbReference>
<comment type="caution">
    <text evidence="4">The sequence shown here is derived from an EMBL/GenBank/DDBJ whole genome shotgun (WGS) entry which is preliminary data.</text>
</comment>
<keyword evidence="1 2" id="KW-0807">Transducer</keyword>
<feature type="domain" description="Methyl-accepting transducer" evidence="3">
    <location>
        <begin position="116"/>
        <end position="278"/>
    </location>
</feature>